<keyword evidence="3" id="KW-1185">Reference proteome</keyword>
<gene>
    <name evidence="2" type="ORF">GCM10009539_17060</name>
</gene>
<dbReference type="EMBL" id="BAAAGX010000007">
    <property type="protein sequence ID" value="GAA0232280.1"/>
    <property type="molecule type" value="Genomic_DNA"/>
</dbReference>
<feature type="region of interest" description="Disordered" evidence="1">
    <location>
        <begin position="1"/>
        <end position="61"/>
    </location>
</feature>
<dbReference type="Proteomes" id="UP001500967">
    <property type="component" value="Unassembled WGS sequence"/>
</dbReference>
<feature type="compositionally biased region" description="Basic and acidic residues" evidence="1">
    <location>
        <begin position="29"/>
        <end position="49"/>
    </location>
</feature>
<comment type="caution">
    <text evidence="2">The sequence shown here is derived from an EMBL/GenBank/DDBJ whole genome shotgun (WGS) entry which is preliminary data.</text>
</comment>
<accession>A0ABP3DGP8</accession>
<evidence type="ECO:0000256" key="1">
    <source>
        <dbReference type="SAM" id="MobiDB-lite"/>
    </source>
</evidence>
<name>A0ABP3DGP8_9ACTN</name>
<feature type="compositionally biased region" description="Basic and acidic residues" evidence="1">
    <location>
        <begin position="1"/>
        <end position="14"/>
    </location>
</feature>
<sequence>MESHPSTSKDREDNAGTLYGSGPGENDSAGDRKDEGRADAAHGSVDHTGGHTAHLRSLRSPWVLRESTLAAADHDR</sequence>
<evidence type="ECO:0000313" key="2">
    <source>
        <dbReference type="EMBL" id="GAA0232280.1"/>
    </source>
</evidence>
<evidence type="ECO:0000313" key="3">
    <source>
        <dbReference type="Proteomes" id="UP001500967"/>
    </source>
</evidence>
<proteinExistence type="predicted"/>
<organism evidence="2 3">
    <name type="scientific">Cryptosporangium japonicum</name>
    <dbReference type="NCBI Taxonomy" id="80872"/>
    <lineage>
        <taxon>Bacteria</taxon>
        <taxon>Bacillati</taxon>
        <taxon>Actinomycetota</taxon>
        <taxon>Actinomycetes</taxon>
        <taxon>Cryptosporangiales</taxon>
        <taxon>Cryptosporangiaceae</taxon>
        <taxon>Cryptosporangium</taxon>
    </lineage>
</organism>
<protein>
    <submittedName>
        <fullName evidence="2">Uncharacterized protein</fullName>
    </submittedName>
</protein>
<reference evidence="3" key="1">
    <citation type="journal article" date="2019" name="Int. J. Syst. Evol. Microbiol.">
        <title>The Global Catalogue of Microorganisms (GCM) 10K type strain sequencing project: providing services to taxonomists for standard genome sequencing and annotation.</title>
        <authorList>
            <consortium name="The Broad Institute Genomics Platform"/>
            <consortium name="The Broad Institute Genome Sequencing Center for Infectious Disease"/>
            <person name="Wu L."/>
            <person name="Ma J."/>
        </authorList>
    </citation>
    <scope>NUCLEOTIDE SEQUENCE [LARGE SCALE GENOMIC DNA]</scope>
    <source>
        <strain evidence="3">JCM 10425</strain>
    </source>
</reference>